<gene>
    <name evidence="1" type="ORF">TPSB3V08_LOCUS12167</name>
</gene>
<accession>A0A7R9DQA8</accession>
<organism evidence="1">
    <name type="scientific">Timema poppense</name>
    <name type="common">Walking stick</name>
    <dbReference type="NCBI Taxonomy" id="170557"/>
    <lineage>
        <taxon>Eukaryota</taxon>
        <taxon>Metazoa</taxon>
        <taxon>Ecdysozoa</taxon>
        <taxon>Arthropoda</taxon>
        <taxon>Hexapoda</taxon>
        <taxon>Insecta</taxon>
        <taxon>Pterygota</taxon>
        <taxon>Neoptera</taxon>
        <taxon>Polyneoptera</taxon>
        <taxon>Phasmatodea</taxon>
        <taxon>Timematodea</taxon>
        <taxon>Timematoidea</taxon>
        <taxon>Timematidae</taxon>
        <taxon>Timema</taxon>
    </lineage>
</organism>
<dbReference type="AlphaFoldDB" id="A0A7R9DQA8"/>
<sequence>MILTTQFWFFYYLIYSLYHHCFQGNFIPNLVSPCDILQAPHDFHFPSLYCIKYPCFCCMCDNGYKVRPVQHFQVTYLLHSSSLTHL</sequence>
<proteinExistence type="predicted"/>
<dbReference type="EMBL" id="OD015563">
    <property type="protein sequence ID" value="CAD7418022.1"/>
    <property type="molecule type" value="Genomic_DNA"/>
</dbReference>
<reference evidence="1" key="1">
    <citation type="submission" date="2020-11" db="EMBL/GenBank/DDBJ databases">
        <authorList>
            <person name="Tran Van P."/>
        </authorList>
    </citation>
    <scope>NUCLEOTIDE SEQUENCE</scope>
</reference>
<evidence type="ECO:0000313" key="1">
    <source>
        <dbReference type="EMBL" id="CAD7418022.1"/>
    </source>
</evidence>
<protein>
    <submittedName>
        <fullName evidence="1">Uncharacterized protein</fullName>
    </submittedName>
</protein>
<name>A0A7R9DQA8_TIMPO</name>